<feature type="compositionally biased region" description="Acidic residues" evidence="16">
    <location>
        <begin position="830"/>
        <end position="853"/>
    </location>
</feature>
<comment type="caution">
    <text evidence="19">The sequence shown here is derived from an EMBL/GenBank/DDBJ whole genome shotgun (WGS) entry which is preliminary data.</text>
</comment>
<feature type="region of interest" description="Disordered" evidence="16">
    <location>
        <begin position="504"/>
        <end position="533"/>
    </location>
</feature>
<feature type="compositionally biased region" description="Pro residues" evidence="16">
    <location>
        <begin position="607"/>
        <end position="635"/>
    </location>
</feature>
<evidence type="ECO:0000256" key="10">
    <source>
        <dbReference type="ARBA" id="ARBA00022786"/>
    </source>
</evidence>
<organism evidence="19 20">
    <name type="scientific">Pseudallescheria apiosperma</name>
    <name type="common">Scedosporium apiospermum</name>
    <dbReference type="NCBI Taxonomy" id="563466"/>
    <lineage>
        <taxon>Eukaryota</taxon>
        <taxon>Fungi</taxon>
        <taxon>Dikarya</taxon>
        <taxon>Ascomycota</taxon>
        <taxon>Pezizomycotina</taxon>
        <taxon>Sordariomycetes</taxon>
        <taxon>Hypocreomycetidae</taxon>
        <taxon>Microascales</taxon>
        <taxon>Microascaceae</taxon>
        <taxon>Scedosporium</taxon>
    </lineage>
</organism>
<evidence type="ECO:0000256" key="11">
    <source>
        <dbReference type="ARBA" id="ARBA00022824"/>
    </source>
</evidence>
<dbReference type="InterPro" id="IPR013083">
    <property type="entry name" value="Znf_RING/FYVE/PHD"/>
</dbReference>
<feature type="compositionally biased region" description="Low complexity" evidence="16">
    <location>
        <begin position="413"/>
        <end position="440"/>
    </location>
</feature>
<evidence type="ECO:0000256" key="16">
    <source>
        <dbReference type="SAM" id="MobiDB-lite"/>
    </source>
</evidence>
<dbReference type="CDD" id="cd16479">
    <property type="entry name" value="RING-H2_synoviolin"/>
    <property type="match status" value="1"/>
</dbReference>
<dbReference type="GO" id="GO:0036503">
    <property type="term" value="P:ERAD pathway"/>
    <property type="evidence" value="ECO:0007669"/>
    <property type="project" value="TreeGrafter"/>
</dbReference>
<name>A0A084GH66_PSEDA</name>
<evidence type="ECO:0000256" key="14">
    <source>
        <dbReference type="ARBA" id="ARBA00023136"/>
    </source>
</evidence>
<dbReference type="Pfam" id="PF13639">
    <property type="entry name" value="zf-RING_2"/>
    <property type="match status" value="1"/>
</dbReference>
<evidence type="ECO:0000256" key="9">
    <source>
        <dbReference type="ARBA" id="ARBA00022771"/>
    </source>
</evidence>
<dbReference type="SMART" id="SM00184">
    <property type="entry name" value="RING"/>
    <property type="match status" value="1"/>
</dbReference>
<dbReference type="EMBL" id="JOWA01000022">
    <property type="protein sequence ID" value="KEZ46678.1"/>
    <property type="molecule type" value="Genomic_DNA"/>
</dbReference>
<feature type="compositionally biased region" description="Basic and acidic residues" evidence="16">
    <location>
        <begin position="222"/>
        <end position="247"/>
    </location>
</feature>
<feature type="domain" description="RING-type" evidence="18">
    <location>
        <begin position="346"/>
        <end position="396"/>
    </location>
</feature>
<dbReference type="HOGENOM" id="CLU_009169_1_1_1"/>
<feature type="region of interest" description="Disordered" evidence="16">
    <location>
        <begin position="222"/>
        <end position="249"/>
    </location>
</feature>
<evidence type="ECO:0000256" key="12">
    <source>
        <dbReference type="ARBA" id="ARBA00022833"/>
    </source>
</evidence>
<dbReference type="RefSeq" id="XP_016646477.1">
    <property type="nucleotide sequence ID" value="XM_016783277.1"/>
</dbReference>
<evidence type="ECO:0000256" key="8">
    <source>
        <dbReference type="ARBA" id="ARBA00022723"/>
    </source>
</evidence>
<dbReference type="EC" id="2.3.2.27" evidence="5"/>
<comment type="catalytic activity">
    <reaction evidence="1">
        <text>S-ubiquitinyl-[E2 ubiquitin-conjugating enzyme]-L-cysteine + [acceptor protein]-L-lysine = [E2 ubiquitin-conjugating enzyme]-L-cysteine + N(6)-ubiquitinyl-[acceptor protein]-L-lysine.</text>
        <dbReference type="EC" id="2.3.2.27"/>
    </reaction>
</comment>
<proteinExistence type="inferred from homology"/>
<dbReference type="InterPro" id="IPR001841">
    <property type="entry name" value="Znf_RING"/>
</dbReference>
<dbReference type="GeneID" id="27718668"/>
<keyword evidence="6" id="KW-0808">Transferase</keyword>
<dbReference type="SUPFAM" id="SSF57850">
    <property type="entry name" value="RING/U-box"/>
    <property type="match status" value="1"/>
</dbReference>
<feature type="compositionally biased region" description="Polar residues" evidence="16">
    <location>
        <begin position="809"/>
        <end position="827"/>
    </location>
</feature>
<dbReference type="GO" id="GO:0016567">
    <property type="term" value="P:protein ubiquitination"/>
    <property type="evidence" value="ECO:0007669"/>
    <property type="project" value="UniProtKB-UniPathway"/>
</dbReference>
<dbReference type="KEGG" id="sapo:SAPIO_CDS0516"/>
<evidence type="ECO:0000256" key="5">
    <source>
        <dbReference type="ARBA" id="ARBA00012483"/>
    </source>
</evidence>
<evidence type="ECO:0000313" key="19">
    <source>
        <dbReference type="EMBL" id="KEZ46678.1"/>
    </source>
</evidence>
<keyword evidence="14 17" id="KW-0472">Membrane</keyword>
<dbReference type="UniPathway" id="UPA00143"/>
<evidence type="ECO:0000259" key="18">
    <source>
        <dbReference type="PROSITE" id="PS50089"/>
    </source>
</evidence>
<feature type="transmembrane region" description="Helical" evidence="17">
    <location>
        <begin position="278"/>
        <end position="297"/>
    </location>
</feature>
<evidence type="ECO:0000313" key="20">
    <source>
        <dbReference type="Proteomes" id="UP000028545"/>
    </source>
</evidence>
<dbReference type="GO" id="GO:0005789">
    <property type="term" value="C:endoplasmic reticulum membrane"/>
    <property type="evidence" value="ECO:0007669"/>
    <property type="project" value="UniProtKB-SubCell"/>
</dbReference>
<evidence type="ECO:0000256" key="15">
    <source>
        <dbReference type="PROSITE-ProRule" id="PRU00175"/>
    </source>
</evidence>
<reference evidence="19 20" key="1">
    <citation type="journal article" date="2014" name="Genome Announc.">
        <title>Draft genome sequence of the pathogenic fungus Scedosporium apiospermum.</title>
        <authorList>
            <person name="Vandeputte P."/>
            <person name="Ghamrawi S."/>
            <person name="Rechenmann M."/>
            <person name="Iltis A."/>
            <person name="Giraud S."/>
            <person name="Fleury M."/>
            <person name="Thornton C."/>
            <person name="Delhaes L."/>
            <person name="Meyer W."/>
            <person name="Papon N."/>
            <person name="Bouchara J.P."/>
        </authorList>
    </citation>
    <scope>NUCLEOTIDE SEQUENCE [LARGE SCALE GENOMIC DNA]</scope>
    <source>
        <strain evidence="19 20">IHEM 14462</strain>
    </source>
</reference>
<dbReference type="GO" id="GO:0043161">
    <property type="term" value="P:proteasome-mediated ubiquitin-dependent protein catabolic process"/>
    <property type="evidence" value="ECO:0007669"/>
    <property type="project" value="TreeGrafter"/>
</dbReference>
<keyword evidence="13 17" id="KW-1133">Transmembrane helix</keyword>
<dbReference type="GO" id="GO:0008270">
    <property type="term" value="F:zinc ion binding"/>
    <property type="evidence" value="ECO:0007669"/>
    <property type="project" value="UniProtKB-KW"/>
</dbReference>
<dbReference type="VEuPathDB" id="FungiDB:SAPIO_CDS0516"/>
<dbReference type="PROSITE" id="PS50089">
    <property type="entry name" value="ZF_RING_2"/>
    <property type="match status" value="1"/>
</dbReference>
<keyword evidence="10" id="KW-0833">Ubl conjugation pathway</keyword>
<evidence type="ECO:0000256" key="4">
    <source>
        <dbReference type="ARBA" id="ARBA00010089"/>
    </source>
</evidence>
<dbReference type="GO" id="GO:0061630">
    <property type="term" value="F:ubiquitin protein ligase activity"/>
    <property type="evidence" value="ECO:0007669"/>
    <property type="project" value="UniProtKB-EC"/>
</dbReference>
<sequence>MRLAWYAGASTALAVSVVLSAFHQRANFYSAMVYLSQSNFCLLALINFIYILYGAFMFGLQRLCFGRLRAVEVDQLSDRAWVAITETCLAMTIFREEIGAWFLVMFTGLVTGKVWSWIGDGRLEILEQQPPANPRLFHTRLTVSLLMSTFYDVWMLRYCVNTVIQQARPNMMVMFLFEFAVLTASSLRTNARYILALVDARIVAKQTKTRLAERRKELQEQRDEMLRQRREAEAEGREQTISEHDIPNPDDIDEMDIEVPGWESKGQWILSLELFTDFVKLAIYMAFFTVLLMFYGLPVHIMRDVYLTASAFFKRLSALLKYRRAIQSMNKYPDATAEDLNREDTCIICREEMRPWEPIPGAVERTRPKKLPCGHILHFGCLRSWLERQQVCPTCRSPVVDGQPTNQNRRPRVAPAAQPQQQQQQNQGQQPNDQQGQVPAPFQRQPIPGGDGGVQDNNQADGGAQNEPQPAAPRHRVFSFGPFRLEIIRQELRNRQDLDAFLDGNIPGGGRPAATEDGAPTPTPTTNVQPSSPTNTILSSSFDNLVNRELASLQTLQNIQHELQTAQLLLAELIRLRHLRASTENLPVPNPTISTPHYTQPNTPSSQVPPPIQHSRTPPPPPAIPPHTFPQYHPPSFPHLASYPYRASSSMSRYAAPPNTTAIPAGSTELPEGVVLPPGWSLLPLQRMENLPAIPHTATPPPQQQHQQQTEATAGSSSQTYASGSSSAVPSHPGINGSAAPHHQQNDVPRAGVAYPRPQPPAATAAAALAAAAAAAASTVPVSPQPHAEEDDEHQTPVLAPNPVMPNWGGSSQLFANQARLSSNSTPDIPEAEEEEEEAEEEEEEEEEEEKEEREEREQEHKESPTTSVPNGDEDLAGSSTNGTADRNGNGKGKSVMVEDGSEEE</sequence>
<accession>A0A084GH66</accession>
<dbReference type="InterPro" id="IPR058051">
    <property type="entry name" value="Znf_RING_synoviolin"/>
</dbReference>
<evidence type="ECO:0000256" key="6">
    <source>
        <dbReference type="ARBA" id="ARBA00022679"/>
    </source>
</evidence>
<feature type="region of interest" description="Disordered" evidence="16">
    <location>
        <begin position="584"/>
        <end position="635"/>
    </location>
</feature>
<keyword evidence="12" id="KW-0862">Zinc</keyword>
<evidence type="ECO:0000256" key="7">
    <source>
        <dbReference type="ARBA" id="ARBA00022692"/>
    </source>
</evidence>
<evidence type="ECO:0000256" key="1">
    <source>
        <dbReference type="ARBA" id="ARBA00000900"/>
    </source>
</evidence>
<dbReference type="Pfam" id="PF25563">
    <property type="entry name" value="TPR_SYVN1_N"/>
    <property type="match status" value="1"/>
</dbReference>
<feature type="compositionally biased region" description="Polar residues" evidence="16">
    <location>
        <begin position="524"/>
        <end position="533"/>
    </location>
</feature>
<feature type="region of interest" description="Disordered" evidence="16">
    <location>
        <begin position="692"/>
        <end position="905"/>
    </location>
</feature>
<dbReference type="OMA" id="HILHFAC"/>
<feature type="compositionally biased region" description="Polar residues" evidence="16">
    <location>
        <begin position="591"/>
        <end position="606"/>
    </location>
</feature>
<evidence type="ECO:0000256" key="2">
    <source>
        <dbReference type="ARBA" id="ARBA00004477"/>
    </source>
</evidence>
<feature type="region of interest" description="Disordered" evidence="16">
    <location>
        <begin position="396"/>
        <end position="475"/>
    </location>
</feature>
<feature type="transmembrane region" description="Helical" evidence="17">
    <location>
        <begin position="138"/>
        <end position="160"/>
    </location>
</feature>
<feature type="transmembrane region" description="Helical" evidence="17">
    <location>
        <begin position="98"/>
        <end position="118"/>
    </location>
</feature>
<gene>
    <name evidence="19" type="ORF">SAPIO_CDS0516</name>
</gene>
<dbReference type="AlphaFoldDB" id="A0A084GH66"/>
<evidence type="ECO:0000256" key="13">
    <source>
        <dbReference type="ARBA" id="ARBA00022989"/>
    </source>
</evidence>
<comment type="subcellular location">
    <subcellularLocation>
        <location evidence="2">Endoplasmic reticulum membrane</location>
        <topology evidence="2">Multi-pass membrane protein</topology>
    </subcellularLocation>
</comment>
<protein>
    <recommendedName>
        <fullName evidence="5">RING-type E3 ubiquitin transferase</fullName>
        <ecNumber evidence="5">2.3.2.27</ecNumber>
    </recommendedName>
</protein>
<comment type="pathway">
    <text evidence="3">Protein modification; protein ubiquitination.</text>
</comment>
<keyword evidence="8" id="KW-0479">Metal-binding</keyword>
<keyword evidence="9 15" id="KW-0863">Zinc-finger</keyword>
<keyword evidence="20" id="KW-1185">Reference proteome</keyword>
<feature type="compositionally biased region" description="Low complexity" evidence="16">
    <location>
        <begin position="704"/>
        <end position="728"/>
    </location>
</feature>
<feature type="compositionally biased region" description="Polar residues" evidence="16">
    <location>
        <begin position="878"/>
        <end position="887"/>
    </location>
</feature>
<comment type="similarity">
    <text evidence="4">Belongs to the HRD1 family.</text>
</comment>
<dbReference type="PANTHER" id="PTHR22763">
    <property type="entry name" value="RING ZINC FINGER PROTEIN"/>
    <property type="match status" value="1"/>
</dbReference>
<dbReference type="PANTHER" id="PTHR22763:SF184">
    <property type="entry name" value="E3 UBIQUITIN-PROTEIN LIGASE SYNOVIOLIN"/>
    <property type="match status" value="1"/>
</dbReference>
<dbReference type="InterPro" id="IPR050731">
    <property type="entry name" value="HRD1_E3_ubiq-ligases"/>
</dbReference>
<feature type="compositionally biased region" description="Low complexity" evidence="16">
    <location>
        <begin position="762"/>
        <end position="777"/>
    </location>
</feature>
<keyword evidence="11" id="KW-0256">Endoplasmic reticulum</keyword>
<evidence type="ECO:0000256" key="3">
    <source>
        <dbReference type="ARBA" id="ARBA00004906"/>
    </source>
</evidence>
<dbReference type="Gene3D" id="3.30.40.10">
    <property type="entry name" value="Zinc/RING finger domain, C3HC4 (zinc finger)"/>
    <property type="match status" value="1"/>
</dbReference>
<keyword evidence="7 17" id="KW-0812">Transmembrane</keyword>
<dbReference type="OrthoDB" id="7759664at2759"/>
<dbReference type="InterPro" id="IPR057992">
    <property type="entry name" value="TPR_SYVN1_N"/>
</dbReference>
<feature type="transmembrane region" description="Helical" evidence="17">
    <location>
        <begin position="36"/>
        <end position="60"/>
    </location>
</feature>
<evidence type="ECO:0000256" key="17">
    <source>
        <dbReference type="SAM" id="Phobius"/>
    </source>
</evidence>
<feature type="compositionally biased region" description="Basic and acidic residues" evidence="16">
    <location>
        <begin position="854"/>
        <end position="864"/>
    </location>
</feature>
<dbReference type="Proteomes" id="UP000028545">
    <property type="component" value="Unassembled WGS sequence"/>
</dbReference>